<evidence type="ECO:0000259" key="1">
    <source>
        <dbReference type="Pfam" id="PF06452"/>
    </source>
</evidence>
<evidence type="ECO:0000313" key="2">
    <source>
        <dbReference type="EMBL" id="MBF8149363.1"/>
    </source>
</evidence>
<reference evidence="2 3" key="1">
    <citation type="submission" date="2020-11" db="EMBL/GenBank/DDBJ databases">
        <title>Winogradskyella marina sp. nov., isolated from marine sediment.</title>
        <authorList>
            <person name="Bo J."/>
            <person name="Wang S."/>
            <person name="Song X."/>
            <person name="Du Z."/>
        </authorList>
    </citation>
    <scope>NUCLEOTIDE SEQUENCE [LARGE SCALE GENOMIC DNA]</scope>
    <source>
        <strain evidence="2 3">F6397</strain>
    </source>
</reference>
<accession>A0ABS0EFY2</accession>
<dbReference type="SUPFAM" id="SSF49344">
    <property type="entry name" value="CBD9-like"/>
    <property type="match status" value="1"/>
</dbReference>
<comment type="caution">
    <text evidence="2">The sequence shown here is derived from an EMBL/GenBank/DDBJ whole genome shotgun (WGS) entry which is preliminary data.</text>
</comment>
<dbReference type="Proteomes" id="UP000611215">
    <property type="component" value="Unassembled WGS sequence"/>
</dbReference>
<evidence type="ECO:0000313" key="3">
    <source>
        <dbReference type="Proteomes" id="UP000611215"/>
    </source>
</evidence>
<gene>
    <name evidence="2" type="ORF">ITJ86_05610</name>
</gene>
<feature type="domain" description="Carbohydrate-binding" evidence="1">
    <location>
        <begin position="45"/>
        <end position="249"/>
    </location>
</feature>
<dbReference type="Pfam" id="PF06452">
    <property type="entry name" value="CBM9_1"/>
    <property type="match status" value="1"/>
</dbReference>
<organism evidence="2 3">
    <name type="scientific">Winogradskyella marina</name>
    <dbReference type="NCBI Taxonomy" id="2785530"/>
    <lineage>
        <taxon>Bacteria</taxon>
        <taxon>Pseudomonadati</taxon>
        <taxon>Bacteroidota</taxon>
        <taxon>Flavobacteriia</taxon>
        <taxon>Flavobacteriales</taxon>
        <taxon>Flavobacteriaceae</taxon>
        <taxon>Winogradskyella</taxon>
    </lineage>
</organism>
<dbReference type="InterPro" id="IPR010502">
    <property type="entry name" value="Carb-bd_dom_fam9"/>
</dbReference>
<protein>
    <submittedName>
        <fullName evidence="2">CBM9 family sugar-binding protein</fullName>
    </submittedName>
</protein>
<sequence length="250" mass="28531">MNVHVDIEENGKTETVTFNYKKQVKEPKHINQLNIVKKAKVKPIIDGKANDAIWSDTVWLPLDQLWLGDPYTEDDFSGRYKLSWAEDGLYLLAEITDDVLVDNNPDPLEAWWDDDCLEIFIDEDNSGGEHQYNHNAFAYHIALDGNVVDMSTKKTGKLYNSHIESKRITTGNTSIWEVKISIFDDSYKDDAKNTPLKLQVGKVMGFALAYCDNDTSKTRENFIGSVYVEGEDKNRGWIDANIFGTLKLRN</sequence>
<proteinExistence type="predicted"/>
<dbReference type="CDD" id="cd00241">
    <property type="entry name" value="DOMON_like"/>
    <property type="match status" value="1"/>
</dbReference>
<name>A0ABS0EFY2_9FLAO</name>
<keyword evidence="3" id="KW-1185">Reference proteome</keyword>
<dbReference type="Gene3D" id="2.60.40.1190">
    <property type="match status" value="1"/>
</dbReference>
<dbReference type="EMBL" id="JADOET010000003">
    <property type="protein sequence ID" value="MBF8149363.1"/>
    <property type="molecule type" value="Genomic_DNA"/>
</dbReference>